<comment type="caution">
    <text evidence="1">The sequence shown here is derived from an EMBL/GenBank/DDBJ whole genome shotgun (WGS) entry which is preliminary data.</text>
</comment>
<sequence length="178" mass="20602">MNRMEGPFGYSYEQNQPDAVLHIEPWKYTVQEMMNEMIVSSLSASAQERTPSYLLGQYKGFWQQMVSPQWFHYHASYYLWLAHTSGTLLPLLEKEQGRLDGWLLYSKTGSSRPEKSFSIPIIQCAHERTLYVFENDYTELGRIARAAEAMMTASGEKRGVVNVHSVENGKSLRYKRYA</sequence>
<proteinExistence type="predicted"/>
<dbReference type="Proteomes" id="UP000285120">
    <property type="component" value="Unassembled WGS sequence"/>
</dbReference>
<dbReference type="RefSeq" id="WP_147419339.1">
    <property type="nucleotide sequence ID" value="NZ_RAPK01000007.1"/>
</dbReference>
<evidence type="ECO:0000313" key="1">
    <source>
        <dbReference type="EMBL" id="RKD75644.1"/>
    </source>
</evidence>
<organism evidence="1 2">
    <name type="scientific">Sinobaca qinghaiensis</name>
    <dbReference type="NCBI Taxonomy" id="342944"/>
    <lineage>
        <taxon>Bacteria</taxon>
        <taxon>Bacillati</taxon>
        <taxon>Bacillota</taxon>
        <taxon>Bacilli</taxon>
        <taxon>Bacillales</taxon>
        <taxon>Sporolactobacillaceae</taxon>
        <taxon>Sinobaca</taxon>
    </lineage>
</organism>
<dbReference type="OrthoDB" id="2695569at2"/>
<accession>A0A419V6M5</accession>
<name>A0A419V6M5_9BACL</name>
<reference evidence="1 2" key="1">
    <citation type="submission" date="2018-09" db="EMBL/GenBank/DDBJ databases">
        <title>Genomic Encyclopedia of Archaeal and Bacterial Type Strains, Phase II (KMG-II): from individual species to whole genera.</title>
        <authorList>
            <person name="Goeker M."/>
        </authorList>
    </citation>
    <scope>NUCLEOTIDE SEQUENCE [LARGE SCALE GENOMIC DNA]</scope>
    <source>
        <strain evidence="1 2">DSM 17008</strain>
    </source>
</reference>
<dbReference type="EMBL" id="RAPK01000007">
    <property type="protein sequence ID" value="RKD75644.1"/>
    <property type="molecule type" value="Genomic_DNA"/>
</dbReference>
<keyword evidence="2" id="KW-1185">Reference proteome</keyword>
<gene>
    <name evidence="1" type="ORF">ATL39_1345</name>
</gene>
<evidence type="ECO:0000313" key="2">
    <source>
        <dbReference type="Proteomes" id="UP000285120"/>
    </source>
</evidence>
<dbReference type="AlphaFoldDB" id="A0A419V6M5"/>
<protein>
    <submittedName>
        <fullName evidence="1">Uncharacterized protein</fullName>
    </submittedName>
</protein>